<evidence type="ECO:0000256" key="4">
    <source>
        <dbReference type="ARBA" id="ARBA00022777"/>
    </source>
</evidence>
<dbReference type="KEGG" id="bmic:BMR1_03g03750"/>
<dbReference type="Gene3D" id="3.30.200.20">
    <property type="entry name" value="Phosphorylase Kinase, domain 1"/>
    <property type="match status" value="1"/>
</dbReference>
<dbReference type="OrthoDB" id="1732493at2759"/>
<dbReference type="InterPro" id="IPR011009">
    <property type="entry name" value="Kinase-like_dom_sf"/>
</dbReference>
<evidence type="ECO:0000256" key="8">
    <source>
        <dbReference type="ARBA" id="ARBA00041902"/>
    </source>
</evidence>
<evidence type="ECO:0000313" key="13">
    <source>
        <dbReference type="Proteomes" id="UP000002899"/>
    </source>
</evidence>
<sequence length="321" mass="36664">MDDPHQRFEILDSHLGEGTYGKVVEGFDRLLNKKVAIKKVMASIPSEGLNKSYIGMVGIHLTTIREVKIMMELKHENLMGIIAIYRDGDFINIVMDLMKTDLKAIITSKVRLQESHIKCILYQILLGLEYLHKYSFAHRDLSTGNIFISAEGICKLADFGLSRQTILPPDASTNYQRPEKMTHKVVTLWYRPPELLLGADCYHTACDIWSVGCIFAEMITGHPLFPGVNEIDQLSKIYKITGTPSEENWPEAKRLPYYTEYSFSRGKEIEHFVPTLNLQAKDLLQRLIKLNPHERITATEALKHEYFTTAQLPCKPSQLPI</sequence>
<dbReference type="GO" id="GO:0005634">
    <property type="term" value="C:nucleus"/>
    <property type="evidence" value="ECO:0007669"/>
    <property type="project" value="TreeGrafter"/>
</dbReference>
<comment type="subunit">
    <text evidence="6">May form a complex composed of at least the catalytic subunit CRK2 and a cyclin.</text>
</comment>
<reference evidence="12 13" key="1">
    <citation type="journal article" date="2012" name="Nucleic Acids Res.">
        <title>Sequencing of the smallest Apicomplexan genome from the human pathogen Babesia microti.</title>
        <authorList>
            <person name="Cornillot E."/>
            <person name="Hadj-Kaddour K."/>
            <person name="Dassouli A."/>
            <person name="Noel B."/>
            <person name="Ranwez V."/>
            <person name="Vacherie B."/>
            <person name="Augagneur Y."/>
            <person name="Bres V."/>
            <person name="Duclos A."/>
            <person name="Randazzo S."/>
            <person name="Carcy B."/>
            <person name="Debierre-Grockiego F."/>
            <person name="Delbecq S."/>
            <person name="Moubri-Menage K."/>
            <person name="Shams-Eldin H."/>
            <person name="Usmani-Brown S."/>
            <person name="Bringaud F."/>
            <person name="Wincker P."/>
            <person name="Vivares C.P."/>
            <person name="Schwarz R.T."/>
            <person name="Schetters T.P."/>
            <person name="Krause P.J."/>
            <person name="Gorenflot A."/>
            <person name="Berry V."/>
            <person name="Barbe V."/>
            <person name="Ben Mamoun C."/>
        </authorList>
    </citation>
    <scope>NUCLEOTIDE SEQUENCE [LARGE SCALE GENOMIC DNA]</scope>
    <source>
        <strain evidence="12 13">RI</strain>
    </source>
</reference>
<keyword evidence="3 10" id="KW-0547">Nucleotide-binding</keyword>
<evidence type="ECO:0000259" key="11">
    <source>
        <dbReference type="PROSITE" id="PS50011"/>
    </source>
</evidence>
<evidence type="ECO:0000256" key="2">
    <source>
        <dbReference type="ARBA" id="ARBA00022679"/>
    </source>
</evidence>
<dbReference type="Gene3D" id="1.10.510.10">
    <property type="entry name" value="Transferase(Phosphotransferase) domain 1"/>
    <property type="match status" value="1"/>
</dbReference>
<evidence type="ECO:0000256" key="10">
    <source>
        <dbReference type="PROSITE-ProRule" id="PRU10141"/>
    </source>
</evidence>
<dbReference type="VEuPathDB" id="PiroplasmaDB:BMR1_03g03750"/>
<keyword evidence="1" id="KW-0723">Serine/threonine-protein kinase</keyword>
<reference evidence="12 13" key="2">
    <citation type="journal article" date="2013" name="PLoS ONE">
        <title>Whole genome mapping and re-organization of the nuclear and mitochondrial genomes of Babesia microti isolates.</title>
        <authorList>
            <person name="Cornillot E."/>
            <person name="Dassouli A."/>
            <person name="Garg A."/>
            <person name="Pachikara N."/>
            <person name="Randazzo S."/>
            <person name="Depoix D."/>
            <person name="Carcy B."/>
            <person name="Delbecq S."/>
            <person name="Frutos R."/>
            <person name="Silva J.C."/>
            <person name="Sutton R."/>
            <person name="Krause P.J."/>
            <person name="Mamoun C.B."/>
        </authorList>
    </citation>
    <scope>NUCLEOTIDE SEQUENCE [LARGE SCALE GENOMIC DNA]</scope>
    <source>
        <strain evidence="12 13">RI</strain>
    </source>
</reference>
<keyword evidence="4 12" id="KW-0418">Kinase</keyword>
<keyword evidence="5 10" id="KW-0067">ATP-binding</keyword>
<proteinExistence type="predicted"/>
<dbReference type="PROSITE" id="PS50011">
    <property type="entry name" value="PROTEIN_KINASE_DOM"/>
    <property type="match status" value="1"/>
</dbReference>
<dbReference type="GO" id="GO:0005524">
    <property type="term" value="F:ATP binding"/>
    <property type="evidence" value="ECO:0007669"/>
    <property type="project" value="UniProtKB-UniRule"/>
</dbReference>
<keyword evidence="13" id="KW-1185">Reference proteome</keyword>
<dbReference type="Pfam" id="PF00069">
    <property type="entry name" value="Pkinase"/>
    <property type="match status" value="1"/>
</dbReference>
<dbReference type="EMBL" id="LN871598">
    <property type="protein sequence ID" value="SJK86597.1"/>
    <property type="molecule type" value="Genomic_DNA"/>
</dbReference>
<dbReference type="PROSITE" id="PS00107">
    <property type="entry name" value="PROTEIN_KINASE_ATP"/>
    <property type="match status" value="1"/>
</dbReference>
<feature type="binding site" evidence="10">
    <location>
        <position position="39"/>
    </location>
    <ligand>
        <name>ATP</name>
        <dbReference type="ChEBI" id="CHEBI:30616"/>
    </ligand>
</feature>
<evidence type="ECO:0000313" key="12">
    <source>
        <dbReference type="EMBL" id="SJK86597.1"/>
    </source>
</evidence>
<dbReference type="GO" id="GO:0004674">
    <property type="term" value="F:protein serine/threonine kinase activity"/>
    <property type="evidence" value="ECO:0007669"/>
    <property type="project" value="UniProtKB-KW"/>
</dbReference>
<feature type="domain" description="Protein kinase" evidence="11">
    <location>
        <begin position="9"/>
        <end position="307"/>
    </location>
</feature>
<evidence type="ECO:0000256" key="6">
    <source>
        <dbReference type="ARBA" id="ARBA00038543"/>
    </source>
</evidence>
<dbReference type="Proteomes" id="UP000002899">
    <property type="component" value="Chromosome III"/>
</dbReference>
<evidence type="ECO:0000256" key="7">
    <source>
        <dbReference type="ARBA" id="ARBA00039612"/>
    </source>
</evidence>
<reference evidence="12 13" key="3">
    <citation type="journal article" date="2016" name="Sci. Rep.">
        <title>Genome-wide diversity and gene expression profiling of Babesia microti isolates identify polymorphic genes that mediate host-pathogen interactions.</title>
        <authorList>
            <person name="Silva J.C."/>
            <person name="Cornillot E."/>
            <person name="McCracken C."/>
            <person name="Usmani-Brown S."/>
            <person name="Dwivedi A."/>
            <person name="Ifeonu O.O."/>
            <person name="Crabtree J."/>
            <person name="Gotia H.T."/>
            <person name="Virji A.Z."/>
            <person name="Reynes C."/>
            <person name="Colinge J."/>
            <person name="Kumar V."/>
            <person name="Lawres L."/>
            <person name="Pazzi J.E."/>
            <person name="Pablo J.V."/>
            <person name="Hung C."/>
            <person name="Brancato J."/>
            <person name="Kumari P."/>
            <person name="Orvis J."/>
            <person name="Tretina K."/>
            <person name="Chibucos M."/>
            <person name="Ott S."/>
            <person name="Sadzewicz L."/>
            <person name="Sengamalay N."/>
            <person name="Shetty A.C."/>
            <person name="Su Q."/>
            <person name="Tallon L."/>
            <person name="Fraser C.M."/>
            <person name="Frutos R."/>
            <person name="Molina D.M."/>
            <person name="Krause P.J."/>
            <person name="Ben Mamoun C."/>
        </authorList>
    </citation>
    <scope>NUCLEOTIDE SEQUENCE [LARGE SCALE GENOMIC DNA]</scope>
    <source>
        <strain evidence="12 13">RI</strain>
    </source>
</reference>
<evidence type="ECO:0000256" key="1">
    <source>
        <dbReference type="ARBA" id="ARBA00022527"/>
    </source>
</evidence>
<dbReference type="PANTHER" id="PTHR24056:SF107">
    <property type="entry name" value="CYCLIN-DEPENDENT KINASE 11A-RELATED"/>
    <property type="match status" value="1"/>
</dbReference>
<dbReference type="SUPFAM" id="SSF56112">
    <property type="entry name" value="Protein kinase-like (PK-like)"/>
    <property type="match status" value="1"/>
</dbReference>
<dbReference type="InterPro" id="IPR017441">
    <property type="entry name" value="Protein_kinase_ATP_BS"/>
</dbReference>
<name>A0A1R4AC63_BABMR</name>
<keyword evidence="2 12" id="KW-0808">Transferase</keyword>
<evidence type="ECO:0000256" key="9">
    <source>
        <dbReference type="ARBA" id="ARBA00042858"/>
    </source>
</evidence>
<dbReference type="GO" id="GO:0007346">
    <property type="term" value="P:regulation of mitotic cell cycle"/>
    <property type="evidence" value="ECO:0007669"/>
    <property type="project" value="TreeGrafter"/>
</dbReference>
<dbReference type="AlphaFoldDB" id="A0A1R4AC63"/>
<dbReference type="RefSeq" id="XP_021338736.1">
    <property type="nucleotide sequence ID" value="XM_021482189.1"/>
</dbReference>
<gene>
    <name evidence="12" type="ORF">BMR1_03g03750</name>
</gene>
<dbReference type="InterPro" id="IPR000719">
    <property type="entry name" value="Prot_kinase_dom"/>
</dbReference>
<evidence type="ECO:0000256" key="5">
    <source>
        <dbReference type="ARBA" id="ARBA00022840"/>
    </source>
</evidence>
<dbReference type="PANTHER" id="PTHR24056">
    <property type="entry name" value="CELL DIVISION PROTEIN KINASE"/>
    <property type="match status" value="1"/>
</dbReference>
<dbReference type="InterPro" id="IPR050108">
    <property type="entry name" value="CDK"/>
</dbReference>
<dbReference type="FunFam" id="1.10.510.10:FF:000624">
    <property type="entry name" value="Mitogen-activated protein kinase"/>
    <property type="match status" value="1"/>
</dbReference>
<organism evidence="12 13">
    <name type="scientific">Babesia microti (strain RI)</name>
    <dbReference type="NCBI Taxonomy" id="1133968"/>
    <lineage>
        <taxon>Eukaryota</taxon>
        <taxon>Sar</taxon>
        <taxon>Alveolata</taxon>
        <taxon>Apicomplexa</taxon>
        <taxon>Aconoidasida</taxon>
        <taxon>Piroplasmida</taxon>
        <taxon>Babesiidae</taxon>
        <taxon>Babesia</taxon>
    </lineage>
</organism>
<evidence type="ECO:0000256" key="3">
    <source>
        <dbReference type="ARBA" id="ARBA00022741"/>
    </source>
</evidence>
<dbReference type="GeneID" id="24425397"/>
<protein>
    <recommendedName>
        <fullName evidence="7">Cyclin-dependent kinase 2 homolog</fullName>
    </recommendedName>
    <alternativeName>
        <fullName evidence="8">Cell division control protein 2 homolog</fullName>
    </alternativeName>
    <alternativeName>
        <fullName evidence="9">cdc2-related kinase 2</fullName>
    </alternativeName>
</protein>
<accession>A0A1R4AC63</accession>